<proteinExistence type="predicted"/>
<sequence>MPNINLFFNEQELEALEFRMKTCGETAKSTHIKRVYFEGGKQDNAQLGRMQRQLDLLTESNEQMAKTLRHLMQMKVDSTDVHA</sequence>
<name>A0ABR6X8V2_9BURK</name>
<gene>
    <name evidence="1" type="ORF">H8K52_17995</name>
</gene>
<evidence type="ECO:0000313" key="2">
    <source>
        <dbReference type="Proteomes" id="UP000648257"/>
    </source>
</evidence>
<keyword evidence="2" id="KW-1185">Reference proteome</keyword>
<dbReference type="Proteomes" id="UP000648257">
    <property type="component" value="Unassembled WGS sequence"/>
</dbReference>
<dbReference type="EMBL" id="JACOFW010000028">
    <property type="protein sequence ID" value="MBC3809235.1"/>
    <property type="molecule type" value="Genomic_DNA"/>
</dbReference>
<comment type="caution">
    <text evidence="1">The sequence shown here is derived from an EMBL/GenBank/DDBJ whole genome shotgun (WGS) entry which is preliminary data.</text>
</comment>
<dbReference type="RefSeq" id="WP_186924295.1">
    <property type="nucleotide sequence ID" value="NZ_JACOFW010000028.1"/>
</dbReference>
<reference evidence="1 2" key="1">
    <citation type="submission" date="2020-08" db="EMBL/GenBank/DDBJ databases">
        <title>Novel species isolated from subtropical streams in China.</title>
        <authorList>
            <person name="Lu H."/>
        </authorList>
    </citation>
    <scope>NUCLEOTIDE SEQUENCE [LARGE SCALE GENOMIC DNA]</scope>
    <source>
        <strain evidence="1 2">KACC 16656</strain>
    </source>
</reference>
<evidence type="ECO:0000313" key="1">
    <source>
        <dbReference type="EMBL" id="MBC3809235.1"/>
    </source>
</evidence>
<organism evidence="1 2">
    <name type="scientific">Undibacterium seohonense</name>
    <dbReference type="NCBI Taxonomy" id="1344950"/>
    <lineage>
        <taxon>Bacteria</taxon>
        <taxon>Pseudomonadati</taxon>
        <taxon>Pseudomonadota</taxon>
        <taxon>Betaproteobacteria</taxon>
        <taxon>Burkholderiales</taxon>
        <taxon>Oxalobacteraceae</taxon>
        <taxon>Undibacterium</taxon>
    </lineage>
</organism>
<protein>
    <submittedName>
        <fullName evidence="1">Uncharacterized protein</fullName>
    </submittedName>
</protein>
<accession>A0ABR6X8V2</accession>